<organism evidence="6 7">
    <name type="scientific">Chloracidobacterium validum</name>
    <dbReference type="NCBI Taxonomy" id="2821543"/>
    <lineage>
        <taxon>Bacteria</taxon>
        <taxon>Pseudomonadati</taxon>
        <taxon>Acidobacteriota</taxon>
        <taxon>Terriglobia</taxon>
        <taxon>Terriglobales</taxon>
        <taxon>Acidobacteriaceae</taxon>
        <taxon>Chloracidobacterium</taxon>
    </lineage>
</organism>
<reference evidence="6 7" key="1">
    <citation type="submission" date="2021-03" db="EMBL/GenBank/DDBJ databases">
        <title>Genomic and phenotypic characterization of Chloracidobacterium isolates provides evidence for multiple species.</title>
        <authorList>
            <person name="Saini M.K."/>
            <person name="Costas A.M.G."/>
            <person name="Tank M."/>
            <person name="Bryant D.A."/>
        </authorList>
    </citation>
    <scope>NUCLEOTIDE SEQUENCE [LARGE SCALE GENOMIC DNA]</scope>
    <source>
        <strain evidence="6 7">BV2-C</strain>
    </source>
</reference>
<keyword evidence="4" id="KW-0051">Antiviral defense</keyword>
<dbReference type="Gene3D" id="1.10.520.30">
    <property type="entry name" value="AF1862-like domain"/>
    <property type="match status" value="1"/>
</dbReference>
<evidence type="ECO:0000256" key="3">
    <source>
        <dbReference type="ARBA" id="ARBA00022490"/>
    </source>
</evidence>
<dbReference type="Proteomes" id="UP000676506">
    <property type="component" value="Chromosome 2"/>
</dbReference>
<accession>A0ABX8BAT6</accession>
<comment type="subcellular location">
    <subcellularLocation>
        <location evidence="1">Cytoplasm</location>
    </subcellularLocation>
</comment>
<comment type="similarity">
    <text evidence="2">Belongs to the CRISPR system Cmr5 family.</text>
</comment>
<dbReference type="EMBL" id="CP072649">
    <property type="protein sequence ID" value="QUW04046.1"/>
    <property type="molecule type" value="Genomic_DNA"/>
</dbReference>
<sequence>MQTRDQRYARRAYEQMTALPEGDRARYGALALKLPVLIRTAGLAQAVAFVEARGKREGELLLEHLAQTLGFSGRSHLGATVREAPVMVYLSLTRRTLAALVWYKRFAQSLFKVSGTEETDG</sequence>
<dbReference type="SUPFAM" id="SSF158568">
    <property type="entry name" value="AF1862-like"/>
    <property type="match status" value="1"/>
</dbReference>
<evidence type="ECO:0000256" key="5">
    <source>
        <dbReference type="ARBA" id="ARBA00030001"/>
    </source>
</evidence>
<evidence type="ECO:0000313" key="7">
    <source>
        <dbReference type="Proteomes" id="UP000676506"/>
    </source>
</evidence>
<gene>
    <name evidence="6" type="ORF">J8C06_13415</name>
</gene>
<dbReference type="InterPro" id="IPR010160">
    <property type="entry name" value="CRISPR-assoc_prot_Cmr5"/>
</dbReference>
<evidence type="ECO:0000313" key="6">
    <source>
        <dbReference type="EMBL" id="QUW04046.1"/>
    </source>
</evidence>
<evidence type="ECO:0000256" key="1">
    <source>
        <dbReference type="ARBA" id="ARBA00004496"/>
    </source>
</evidence>
<keyword evidence="3" id="KW-0963">Cytoplasm</keyword>
<dbReference type="Pfam" id="PF09701">
    <property type="entry name" value="Cas_Cmr5"/>
    <property type="match status" value="1"/>
</dbReference>
<evidence type="ECO:0000256" key="2">
    <source>
        <dbReference type="ARBA" id="ARBA00006161"/>
    </source>
</evidence>
<proteinExistence type="inferred from homology"/>
<protein>
    <recommendedName>
        <fullName evidence="5">CRISPR type III-B/RAMP module-associated protein Cmr5</fullName>
    </recommendedName>
</protein>
<dbReference type="InterPro" id="IPR023101">
    <property type="entry name" value="AF1862-like_dom_sf"/>
</dbReference>
<evidence type="ECO:0000256" key="4">
    <source>
        <dbReference type="ARBA" id="ARBA00023118"/>
    </source>
</evidence>
<keyword evidence="7" id="KW-1185">Reference proteome</keyword>
<dbReference type="CDD" id="cd09749">
    <property type="entry name" value="Cmr5_III-B"/>
    <property type="match status" value="1"/>
</dbReference>
<name>A0ABX8BAT6_9BACT</name>
<dbReference type="RefSeq" id="WP_211429935.1">
    <property type="nucleotide sequence ID" value="NZ_CP072649.1"/>
</dbReference>